<name>A0A178IE30_9BACT</name>
<dbReference type="STRING" id="1184151.AW736_17960"/>
<dbReference type="NCBIfam" id="NF033517">
    <property type="entry name" value="transpos_IS66"/>
    <property type="match status" value="1"/>
</dbReference>
<organism evidence="4 6">
    <name type="scientific">Termitidicoccus mucosus</name>
    <dbReference type="NCBI Taxonomy" id="1184151"/>
    <lineage>
        <taxon>Bacteria</taxon>
        <taxon>Pseudomonadati</taxon>
        <taxon>Verrucomicrobiota</taxon>
        <taxon>Opitutia</taxon>
        <taxon>Opitutales</taxon>
        <taxon>Opitutaceae</taxon>
        <taxon>Termitidicoccus</taxon>
    </lineage>
</organism>
<gene>
    <name evidence="4" type="ORF">AW736_17960</name>
    <name evidence="5" type="ORF">AW736_17965</name>
</gene>
<evidence type="ECO:0000256" key="1">
    <source>
        <dbReference type="SAM" id="Coils"/>
    </source>
</evidence>
<evidence type="ECO:0000313" key="4">
    <source>
        <dbReference type="EMBL" id="OAM88272.1"/>
    </source>
</evidence>
<keyword evidence="1" id="KW-0175">Coiled coil</keyword>
<dbReference type="Pfam" id="PF03050">
    <property type="entry name" value="DDE_Tnp_IS66"/>
    <property type="match status" value="1"/>
</dbReference>
<feature type="domain" description="Transposase IS66 central" evidence="2">
    <location>
        <begin position="164"/>
        <end position="452"/>
    </location>
</feature>
<evidence type="ECO:0000313" key="6">
    <source>
        <dbReference type="Proteomes" id="UP000078486"/>
    </source>
</evidence>
<dbReference type="InterPro" id="IPR052344">
    <property type="entry name" value="Transposase-related"/>
</dbReference>
<protein>
    <recommendedName>
        <fullName evidence="7">Transposase</fullName>
    </recommendedName>
</protein>
<feature type="domain" description="Transposase IS66 C-terminal" evidence="3">
    <location>
        <begin position="459"/>
        <end position="496"/>
    </location>
</feature>
<dbReference type="EMBL" id="LRRQ01000139">
    <property type="protein sequence ID" value="OAM88273.1"/>
    <property type="molecule type" value="Genomic_DNA"/>
</dbReference>
<accession>A0A178IE30</accession>
<evidence type="ECO:0000313" key="5">
    <source>
        <dbReference type="EMBL" id="OAM88273.1"/>
    </source>
</evidence>
<evidence type="ECO:0008006" key="7">
    <source>
        <dbReference type="Google" id="ProtNLM"/>
    </source>
</evidence>
<keyword evidence="6" id="KW-1185">Reference proteome</keyword>
<dbReference type="RefSeq" id="WP_068771703.1">
    <property type="nucleotide sequence ID" value="NZ_CP109796.1"/>
</dbReference>
<dbReference type="Pfam" id="PF13817">
    <property type="entry name" value="DDE_Tnp_IS66_C"/>
    <property type="match status" value="1"/>
</dbReference>
<dbReference type="OrthoDB" id="9760067at2"/>
<proteinExistence type="predicted"/>
<dbReference type="EMBL" id="LRRQ01000139">
    <property type="protein sequence ID" value="OAM88272.1"/>
    <property type="molecule type" value="Genomic_DNA"/>
</dbReference>
<evidence type="ECO:0000259" key="2">
    <source>
        <dbReference type="Pfam" id="PF03050"/>
    </source>
</evidence>
<comment type="caution">
    <text evidence="4">The sequence shown here is derived from an EMBL/GenBank/DDBJ whole genome shotgun (WGS) entry which is preliminary data.</text>
</comment>
<feature type="coiled-coil region" evidence="1">
    <location>
        <begin position="11"/>
        <end position="38"/>
    </location>
</feature>
<reference evidence="4 6" key="1">
    <citation type="submission" date="2016-01" db="EMBL/GenBank/DDBJ databases">
        <title>High potential of lignocellulose degradation of a new Verrucomicrobia species.</title>
        <authorList>
            <person name="Wang Y."/>
            <person name="Shi Y."/>
            <person name="Qiu Z."/>
            <person name="Liu S."/>
            <person name="Yang H."/>
        </authorList>
    </citation>
    <scope>NUCLEOTIDE SEQUENCE [LARGE SCALE GENOMIC DNA]</scope>
    <source>
        <strain evidence="4 6">TSB47</strain>
    </source>
</reference>
<dbReference type="InterPro" id="IPR004291">
    <property type="entry name" value="Transposase_IS66_central"/>
</dbReference>
<dbReference type="PANTHER" id="PTHR33678">
    <property type="entry name" value="BLL1576 PROTEIN"/>
    <property type="match status" value="1"/>
</dbReference>
<dbReference type="InterPro" id="IPR039552">
    <property type="entry name" value="IS66_C"/>
</dbReference>
<dbReference type="Proteomes" id="UP000078486">
    <property type="component" value="Unassembled WGS sequence"/>
</dbReference>
<sequence length="509" mass="57584">MPPLEELPAAYLAIEKERDALRAVVEDLKRQLEWLRRRVFGAGRSETFERQQLLLQLGELGARLAERAHRQQVSYERKVPEKKAAAADIYARLPVKETVTIEPEEVKAQPEQWERIGEEKTFEVEITPPRMWKREIIRPKYRSRDDREQPPVVAPAPPRPVPGGHASAGLLAWVTVSKYLDHAPLFRQERMFARQGVPIPRANLCEWIRITAEWVEPVYRLMHARLLAGDYLQADETPIKCHDADAGRGAVSQGYLWLISRPGGDVVFDWKLSRRHGELTGLLAEKFKGVLQSDGYPAYLEYAKEHPGVVNVGCWAHARRRFVEAQGEAPQAVRVVLKLIGGLYRLEREWDQADAQAGRERSPPLRARLRQLHFARSLKWLHALAVKLRSRHRPKSGVGAACGYLLAQWPALVRHTGHGQTRLDNNLVENAVRPTKLGLKNWLFIGHPGAGQRSAILYSIIVSCLRHGIDPLAYLRDVLTRLPAMTNQDDLTALLPSNWGKPAAPAGQP</sequence>
<evidence type="ECO:0000259" key="3">
    <source>
        <dbReference type="Pfam" id="PF13817"/>
    </source>
</evidence>
<dbReference type="AlphaFoldDB" id="A0A178IE30"/>
<dbReference type="PANTHER" id="PTHR33678:SF1">
    <property type="entry name" value="BLL1576 PROTEIN"/>
    <property type="match status" value="1"/>
</dbReference>